<accession>A0A1S8X0T5</accession>
<keyword evidence="2" id="KW-1185">Reference proteome</keyword>
<organism evidence="1 2">
    <name type="scientific">Opisthorchis viverrini</name>
    <name type="common">Southeast Asian liver fluke</name>
    <dbReference type="NCBI Taxonomy" id="6198"/>
    <lineage>
        <taxon>Eukaryota</taxon>
        <taxon>Metazoa</taxon>
        <taxon>Spiralia</taxon>
        <taxon>Lophotrochozoa</taxon>
        <taxon>Platyhelminthes</taxon>
        <taxon>Trematoda</taxon>
        <taxon>Digenea</taxon>
        <taxon>Opisthorchiida</taxon>
        <taxon>Opisthorchiata</taxon>
        <taxon>Opisthorchiidae</taxon>
        <taxon>Opisthorchis</taxon>
    </lineage>
</organism>
<name>A0A1S8X0T5_OPIVI</name>
<proteinExistence type="predicted"/>
<dbReference type="Proteomes" id="UP000243686">
    <property type="component" value="Unassembled WGS sequence"/>
</dbReference>
<dbReference type="Gene3D" id="3.30.160.60">
    <property type="entry name" value="Classic Zinc Finger"/>
    <property type="match status" value="1"/>
</dbReference>
<protein>
    <recommendedName>
        <fullName evidence="3">C2H2-type domain-containing protein</fullName>
    </recommendedName>
</protein>
<dbReference type="AlphaFoldDB" id="A0A1S8X0T5"/>
<evidence type="ECO:0000313" key="1">
    <source>
        <dbReference type="EMBL" id="OON20334.1"/>
    </source>
</evidence>
<gene>
    <name evidence="1" type="ORF">X801_03789</name>
</gene>
<evidence type="ECO:0000313" key="2">
    <source>
        <dbReference type="Proteomes" id="UP000243686"/>
    </source>
</evidence>
<dbReference type="EMBL" id="KV892704">
    <property type="protein sequence ID" value="OON20334.1"/>
    <property type="molecule type" value="Genomic_DNA"/>
</dbReference>
<reference evidence="1 2" key="1">
    <citation type="submission" date="2015-03" db="EMBL/GenBank/DDBJ databases">
        <title>Draft genome of the nematode, Opisthorchis viverrini.</title>
        <authorList>
            <person name="Mitreva M."/>
        </authorList>
    </citation>
    <scope>NUCLEOTIDE SEQUENCE [LARGE SCALE GENOMIC DNA]</scope>
    <source>
        <strain evidence="1">Khon Kaen</strain>
    </source>
</reference>
<feature type="non-terminal residue" evidence="1">
    <location>
        <position position="71"/>
    </location>
</feature>
<evidence type="ECO:0008006" key="3">
    <source>
        <dbReference type="Google" id="ProtNLM"/>
    </source>
</evidence>
<sequence length="71" mass="7994">MSEMFKSVSIFCLASIPPRNEFGPETRLRSPTALTKHLLVHTAKGRFSCPVRWCEFTASSNLKSHAILCQQ</sequence>